<accession>A0A6H5G464</accession>
<keyword evidence="3" id="KW-1185">Reference proteome</keyword>
<reference evidence="2 3" key="1">
    <citation type="submission" date="2020-02" db="EMBL/GenBank/DDBJ databases">
        <authorList>
            <person name="Ferguson B K."/>
        </authorList>
    </citation>
    <scope>NUCLEOTIDE SEQUENCE [LARGE SCALE GENOMIC DNA]</scope>
</reference>
<proteinExistence type="predicted"/>
<feature type="region of interest" description="Disordered" evidence="1">
    <location>
        <begin position="1"/>
        <end position="34"/>
    </location>
</feature>
<organism evidence="2 3">
    <name type="scientific">Nesidiocoris tenuis</name>
    <dbReference type="NCBI Taxonomy" id="355587"/>
    <lineage>
        <taxon>Eukaryota</taxon>
        <taxon>Metazoa</taxon>
        <taxon>Ecdysozoa</taxon>
        <taxon>Arthropoda</taxon>
        <taxon>Hexapoda</taxon>
        <taxon>Insecta</taxon>
        <taxon>Pterygota</taxon>
        <taxon>Neoptera</taxon>
        <taxon>Paraneoptera</taxon>
        <taxon>Hemiptera</taxon>
        <taxon>Heteroptera</taxon>
        <taxon>Panheteroptera</taxon>
        <taxon>Cimicomorpha</taxon>
        <taxon>Miridae</taxon>
        <taxon>Dicyphina</taxon>
        <taxon>Nesidiocoris</taxon>
    </lineage>
</organism>
<gene>
    <name evidence="2" type="ORF">NTEN_LOCUS3615</name>
</gene>
<evidence type="ECO:0000313" key="2">
    <source>
        <dbReference type="EMBL" id="CAA9997302.1"/>
    </source>
</evidence>
<name>A0A6H5G464_9HEMI</name>
<protein>
    <submittedName>
        <fullName evidence="2">Uncharacterized protein</fullName>
    </submittedName>
</protein>
<dbReference type="Proteomes" id="UP000479000">
    <property type="component" value="Unassembled WGS sequence"/>
</dbReference>
<evidence type="ECO:0000256" key="1">
    <source>
        <dbReference type="SAM" id="MobiDB-lite"/>
    </source>
</evidence>
<sequence>MAFLDWAKSGPQLSPPNSPVSQSGDILGFPQTGSNVNRRRKLTYEAKRQYVGGSVSISVAHHFVLCRPVIEETTNLKALVPHCMATPGLVTGASPKPTDDPRRSRTHIKDYQFLCNKCLPRLQSRGVRVLFGKCCIDLKPKPQPPISATLTEKFDSSISRAYCALWPTTLT</sequence>
<dbReference type="AlphaFoldDB" id="A0A6H5G464"/>
<evidence type="ECO:0000313" key="3">
    <source>
        <dbReference type="Proteomes" id="UP000479000"/>
    </source>
</evidence>
<dbReference type="EMBL" id="CADCXU010005682">
    <property type="protein sequence ID" value="CAA9997302.1"/>
    <property type="molecule type" value="Genomic_DNA"/>
</dbReference>